<gene>
    <name evidence="9" type="ORF">COU20_03355</name>
</gene>
<comment type="subcellular location">
    <subcellularLocation>
        <location evidence="1">Membrane</location>
    </subcellularLocation>
</comment>
<organism evidence="9 10">
    <name type="scientific">Candidatus Kaiserbacteria bacterium CG10_big_fil_rev_8_21_14_0_10_59_10</name>
    <dbReference type="NCBI Taxonomy" id="1974612"/>
    <lineage>
        <taxon>Bacteria</taxon>
        <taxon>Candidatus Kaiseribacteriota</taxon>
    </lineage>
</organism>
<evidence type="ECO:0000256" key="2">
    <source>
        <dbReference type="ARBA" id="ARBA00022475"/>
    </source>
</evidence>
<dbReference type="InterPro" id="IPR026579">
    <property type="entry name" value="FtsQ"/>
</dbReference>
<keyword evidence="6" id="KW-0472">Membrane</keyword>
<keyword evidence="2" id="KW-1003">Cell membrane</keyword>
<reference evidence="10" key="1">
    <citation type="submission" date="2017-09" db="EMBL/GenBank/DDBJ databases">
        <title>Depth-based differentiation of microbial function through sediment-hosted aquifers and enrichment of novel symbionts in the deep terrestrial subsurface.</title>
        <authorList>
            <person name="Probst A.J."/>
            <person name="Ladd B."/>
            <person name="Jarett J.K."/>
            <person name="Geller-Mcgrath D.E."/>
            <person name="Sieber C.M.K."/>
            <person name="Emerson J.B."/>
            <person name="Anantharaman K."/>
            <person name="Thomas B.C."/>
            <person name="Malmstrom R."/>
            <person name="Stieglmeier M."/>
            <person name="Klingl A."/>
            <person name="Woyke T."/>
            <person name="Ryan C.M."/>
            <person name="Banfield J.F."/>
        </authorList>
    </citation>
    <scope>NUCLEOTIDE SEQUENCE [LARGE SCALE GENOMIC DNA]</scope>
</reference>
<dbReference type="AlphaFoldDB" id="A0A2H0U6W9"/>
<evidence type="ECO:0000256" key="4">
    <source>
        <dbReference type="ARBA" id="ARBA00022692"/>
    </source>
</evidence>
<keyword evidence="4" id="KW-0812">Transmembrane</keyword>
<keyword evidence="3" id="KW-0132">Cell division</keyword>
<dbReference type="EMBL" id="PFBM01000021">
    <property type="protein sequence ID" value="PIR82171.1"/>
    <property type="molecule type" value="Genomic_DNA"/>
</dbReference>
<dbReference type="GO" id="GO:0090529">
    <property type="term" value="P:cell septum assembly"/>
    <property type="evidence" value="ECO:0007669"/>
    <property type="project" value="InterPro"/>
</dbReference>
<evidence type="ECO:0000256" key="7">
    <source>
        <dbReference type="ARBA" id="ARBA00023306"/>
    </source>
</evidence>
<dbReference type="Proteomes" id="UP000231379">
    <property type="component" value="Unassembled WGS sequence"/>
</dbReference>
<evidence type="ECO:0000313" key="10">
    <source>
        <dbReference type="Proteomes" id="UP000231379"/>
    </source>
</evidence>
<evidence type="ECO:0000256" key="6">
    <source>
        <dbReference type="ARBA" id="ARBA00023136"/>
    </source>
</evidence>
<dbReference type="PANTHER" id="PTHR35851:SF1">
    <property type="entry name" value="CELL DIVISION PROTEIN FTSQ"/>
    <property type="match status" value="1"/>
</dbReference>
<dbReference type="GO" id="GO:0016020">
    <property type="term" value="C:membrane"/>
    <property type="evidence" value="ECO:0007669"/>
    <property type="project" value="UniProtKB-SubCell"/>
</dbReference>
<protein>
    <recommendedName>
        <fullName evidence="8">POTRA domain-containing protein</fullName>
    </recommendedName>
</protein>
<keyword evidence="5" id="KW-1133">Transmembrane helix</keyword>
<proteinExistence type="predicted"/>
<sequence length="260" mass="28272">MPRLAARRRARNALTAALAVVCLLLLGGGGAALTHMERLTIADIQVRGASQLAHAALASRADAELNKEGFHLLSRKNIFLYPRSELESSLRATFPRIRTVSVARDGLLSRTLVVSVEEREPFALWCGRECYVMDRVGYVFAEADGAGTRMATLVFEGGIDEDNGPVVGSVLLPGAFEDVRAMVAALAPSGCKGEKIVVLDDIDYMVECAEGFDVKVSFVSDIEQTARNLALSLSSDALAASVERLEYIDLRFGNRVYYKR</sequence>
<evidence type="ECO:0000256" key="5">
    <source>
        <dbReference type="ARBA" id="ARBA00022989"/>
    </source>
</evidence>
<evidence type="ECO:0000256" key="1">
    <source>
        <dbReference type="ARBA" id="ARBA00004370"/>
    </source>
</evidence>
<evidence type="ECO:0000256" key="3">
    <source>
        <dbReference type="ARBA" id="ARBA00022618"/>
    </source>
</evidence>
<evidence type="ECO:0000259" key="8">
    <source>
        <dbReference type="PROSITE" id="PS51779"/>
    </source>
</evidence>
<comment type="caution">
    <text evidence="9">The sequence shown here is derived from an EMBL/GenBank/DDBJ whole genome shotgun (WGS) entry which is preliminary data.</text>
</comment>
<evidence type="ECO:0000313" key="9">
    <source>
        <dbReference type="EMBL" id="PIR82171.1"/>
    </source>
</evidence>
<accession>A0A2H0U6W9</accession>
<dbReference type="PROSITE" id="PS51779">
    <property type="entry name" value="POTRA"/>
    <property type="match status" value="1"/>
</dbReference>
<name>A0A2H0U6W9_9BACT</name>
<dbReference type="PANTHER" id="PTHR35851">
    <property type="entry name" value="CELL DIVISION PROTEIN FTSQ"/>
    <property type="match status" value="1"/>
</dbReference>
<dbReference type="InterPro" id="IPR034746">
    <property type="entry name" value="POTRA"/>
</dbReference>
<keyword evidence="7" id="KW-0131">Cell cycle</keyword>
<feature type="domain" description="POTRA" evidence="8">
    <location>
        <begin position="39"/>
        <end position="119"/>
    </location>
</feature>